<keyword evidence="4 8" id="KW-0732">Signal</keyword>
<evidence type="ECO:0000256" key="3">
    <source>
        <dbReference type="ARBA" id="ARBA00022692"/>
    </source>
</evidence>
<evidence type="ECO:0000256" key="8">
    <source>
        <dbReference type="SAM" id="SignalP"/>
    </source>
</evidence>
<dbReference type="EMBL" id="BLIY01000008">
    <property type="protein sequence ID" value="GFE53853.1"/>
    <property type="molecule type" value="Genomic_DNA"/>
</dbReference>
<dbReference type="InterPro" id="IPR009038">
    <property type="entry name" value="GOLD_dom"/>
</dbReference>
<keyword evidence="3 7" id="KW-0812">Transmembrane</keyword>
<dbReference type="SMART" id="SM01190">
    <property type="entry name" value="EMP24_GP25L"/>
    <property type="match status" value="1"/>
</dbReference>
<comment type="subcellular location">
    <subcellularLocation>
        <location evidence="1">Membrane</location>
        <topology evidence="1">Single-pass type I membrane protein</topology>
    </subcellularLocation>
</comment>
<organism evidence="10 11">
    <name type="scientific">Babesia ovis</name>
    <dbReference type="NCBI Taxonomy" id="5869"/>
    <lineage>
        <taxon>Eukaryota</taxon>
        <taxon>Sar</taxon>
        <taxon>Alveolata</taxon>
        <taxon>Apicomplexa</taxon>
        <taxon>Aconoidasida</taxon>
        <taxon>Piroplasmida</taxon>
        <taxon>Babesiidae</taxon>
        <taxon>Babesia</taxon>
    </lineage>
</organism>
<keyword evidence="11" id="KW-1185">Reference proteome</keyword>
<protein>
    <submittedName>
        <fullName evidence="10">Cop-coated vesicle membrane p24</fullName>
    </submittedName>
</protein>
<dbReference type="OrthoDB" id="62956at2759"/>
<feature type="signal peptide" evidence="8">
    <location>
        <begin position="1"/>
        <end position="21"/>
    </location>
</feature>
<proteinExistence type="inferred from homology"/>
<evidence type="ECO:0000256" key="2">
    <source>
        <dbReference type="ARBA" id="ARBA00007104"/>
    </source>
</evidence>
<dbReference type="GO" id="GO:0016020">
    <property type="term" value="C:membrane"/>
    <property type="evidence" value="ECO:0007669"/>
    <property type="project" value="UniProtKB-SubCell"/>
</dbReference>
<dbReference type="Proteomes" id="UP001057455">
    <property type="component" value="Unassembled WGS sequence"/>
</dbReference>
<reference evidence="10" key="1">
    <citation type="submission" date="2019-12" db="EMBL/GenBank/DDBJ databases">
        <title>Genome sequence of Babesia ovis.</title>
        <authorList>
            <person name="Yamagishi J."/>
            <person name="Sevinc F."/>
            <person name="Xuan X."/>
        </authorList>
    </citation>
    <scope>NUCLEOTIDE SEQUENCE</scope>
    <source>
        <strain evidence="10">Selcuk</strain>
    </source>
</reference>
<dbReference type="Pfam" id="PF01105">
    <property type="entry name" value="EMP24_GP25L"/>
    <property type="match status" value="1"/>
</dbReference>
<dbReference type="PANTHER" id="PTHR22811">
    <property type="entry name" value="TRANSMEMBRANE EMP24 DOMAIN-CONTAINING PROTEIN"/>
    <property type="match status" value="1"/>
</dbReference>
<gene>
    <name evidence="10" type="ORF">BaOVIS_012570</name>
</gene>
<evidence type="ECO:0000313" key="11">
    <source>
        <dbReference type="Proteomes" id="UP001057455"/>
    </source>
</evidence>
<feature type="chain" id="PRO_5040999623" evidence="8">
    <location>
        <begin position="22"/>
        <end position="205"/>
    </location>
</feature>
<sequence length="205" mass="23101">MAAMRIAFAALVLAAVESVQALQILLEGLETRCFISPANKGETLTGTVEAIPEEHAARPLLFKVSGPTSEPTGLPLLMVVDNQFEHKVDLTGHYAFCITNTSNNKNTFLFNYRVESGFNQDLSGLSTVDDANDVLKFAEELLENTHVIVDRTETYSSREQLYSQILEDMNSRIIRWSTCQMIFLICICFFQIYYISSFFEVKSFV</sequence>
<comment type="caution">
    <text evidence="10">The sequence shown here is derived from an EMBL/GenBank/DDBJ whole genome shotgun (WGS) entry which is preliminary data.</text>
</comment>
<evidence type="ECO:0000256" key="6">
    <source>
        <dbReference type="ARBA" id="ARBA00023136"/>
    </source>
</evidence>
<comment type="similarity">
    <text evidence="2">Belongs to the EMP24/GP25L family.</text>
</comment>
<feature type="domain" description="GOLD" evidence="9">
    <location>
        <begin position="21"/>
        <end position="200"/>
    </location>
</feature>
<accession>A0A9W5TBU2</accession>
<evidence type="ECO:0000256" key="4">
    <source>
        <dbReference type="ARBA" id="ARBA00022729"/>
    </source>
</evidence>
<evidence type="ECO:0000256" key="1">
    <source>
        <dbReference type="ARBA" id="ARBA00004479"/>
    </source>
</evidence>
<dbReference type="AlphaFoldDB" id="A0A9W5TBU2"/>
<keyword evidence="5 7" id="KW-1133">Transmembrane helix</keyword>
<name>A0A9W5TBU2_BABOV</name>
<dbReference type="InterPro" id="IPR015720">
    <property type="entry name" value="Emp24-like"/>
</dbReference>
<evidence type="ECO:0000256" key="5">
    <source>
        <dbReference type="ARBA" id="ARBA00022989"/>
    </source>
</evidence>
<feature type="transmembrane region" description="Helical" evidence="7">
    <location>
        <begin position="173"/>
        <end position="195"/>
    </location>
</feature>
<keyword evidence="6 7" id="KW-0472">Membrane</keyword>
<evidence type="ECO:0000256" key="7">
    <source>
        <dbReference type="SAM" id="Phobius"/>
    </source>
</evidence>
<evidence type="ECO:0000313" key="10">
    <source>
        <dbReference type="EMBL" id="GFE53853.1"/>
    </source>
</evidence>
<evidence type="ECO:0000259" key="9">
    <source>
        <dbReference type="SMART" id="SM01190"/>
    </source>
</evidence>